<feature type="compositionally biased region" description="Polar residues" evidence="8">
    <location>
        <begin position="1443"/>
        <end position="1458"/>
    </location>
</feature>
<protein>
    <recommendedName>
        <fullName evidence="6">Phosphatidylserine synthase</fullName>
        <ecNumber evidence="6">2.7.8.29</ecNumber>
    </recommendedName>
    <alternativeName>
        <fullName evidence="6">Serine-exchange enzyme</fullName>
    </alternativeName>
</protein>
<dbReference type="SUPFAM" id="SSF53032">
    <property type="entry name" value="tRNA-intron endonuclease catalytic domain-like"/>
    <property type="match status" value="1"/>
</dbReference>
<comment type="catalytic activity">
    <reaction evidence="6">
        <text>a 1,2-diacyl-sn-glycero-3-phosphoethanolamine + L-serine = a 1,2-diacyl-sn-glycero-3-phospho-L-serine + ethanolamine</text>
        <dbReference type="Rhea" id="RHEA:27606"/>
        <dbReference type="ChEBI" id="CHEBI:33384"/>
        <dbReference type="ChEBI" id="CHEBI:57262"/>
        <dbReference type="ChEBI" id="CHEBI:57603"/>
        <dbReference type="ChEBI" id="CHEBI:64612"/>
        <dbReference type="EC" id="2.7.8.29"/>
    </reaction>
</comment>
<feature type="transmembrane region" description="Helical" evidence="6">
    <location>
        <begin position="204"/>
        <end position="227"/>
    </location>
</feature>
<feature type="transmembrane region" description="Helical" evidence="6">
    <location>
        <begin position="32"/>
        <end position="49"/>
    </location>
</feature>
<dbReference type="UniPathway" id="UPA00948"/>
<dbReference type="PROSITE" id="PS50263">
    <property type="entry name" value="CN_HYDROLASE"/>
    <property type="match status" value="1"/>
</dbReference>
<dbReference type="CDD" id="cd07572">
    <property type="entry name" value="nit"/>
    <property type="match status" value="1"/>
</dbReference>
<reference evidence="10 11" key="1">
    <citation type="submission" date="2015-04" db="EMBL/GenBank/DDBJ databases">
        <title>Draft genome of the roundworm Trichinella nativa.</title>
        <authorList>
            <person name="Mitreva M."/>
        </authorList>
    </citation>
    <scope>NUCLEOTIDE SEQUENCE [LARGE SCALE GENOMIC DNA]</scope>
    <source>
        <strain evidence="10 11">ISS45</strain>
    </source>
</reference>
<comment type="subcellular location">
    <subcellularLocation>
        <location evidence="6">Endoplasmic reticulum membrane</location>
        <topology evidence="6">Multi-pass membrane protein</topology>
    </subcellularLocation>
</comment>
<comment type="pathway">
    <text evidence="6">Phospholipid metabolism; phosphatidylserine biosynthesis.</text>
</comment>
<dbReference type="Pfam" id="PF03034">
    <property type="entry name" value="PSS"/>
    <property type="match status" value="1"/>
</dbReference>
<keyword evidence="2 10" id="KW-0378">Hydrolase</keyword>
<keyword evidence="6" id="KW-0444">Lipid biosynthesis</keyword>
<organism evidence="10 11">
    <name type="scientific">Trichinella nativa</name>
    <dbReference type="NCBI Taxonomy" id="6335"/>
    <lineage>
        <taxon>Eukaryota</taxon>
        <taxon>Metazoa</taxon>
        <taxon>Ecdysozoa</taxon>
        <taxon>Nematoda</taxon>
        <taxon>Enoplea</taxon>
        <taxon>Dorylaimia</taxon>
        <taxon>Trichinellida</taxon>
        <taxon>Trichinellidae</taxon>
        <taxon>Trichinella</taxon>
    </lineage>
</organism>
<dbReference type="Proteomes" id="UP000243006">
    <property type="component" value="Unassembled WGS sequence"/>
</dbReference>
<dbReference type="GO" id="GO:0106245">
    <property type="term" value="F:L-serine-phosphatidylethanolamine phosphatidyltransferase activity"/>
    <property type="evidence" value="ECO:0007669"/>
    <property type="project" value="UniProtKB-UniRule"/>
</dbReference>
<evidence type="ECO:0000256" key="7">
    <source>
        <dbReference type="SAM" id="Coils"/>
    </source>
</evidence>
<dbReference type="Gene3D" id="3.60.110.10">
    <property type="entry name" value="Carbon-nitrogen hydrolase"/>
    <property type="match status" value="1"/>
</dbReference>
<comment type="catalytic activity">
    <reaction evidence="3">
        <text>pretRNA = a 3'-half-tRNA molecule with a 5'-OH end + a 5'-half-tRNA molecule with a 2',3'-cyclic phosphate end + an intron with a 2',3'-cyclic phosphate and a 5'-hydroxyl terminus.</text>
        <dbReference type="EC" id="4.6.1.16"/>
    </reaction>
</comment>
<name>A0A1Y3ED03_9BILA</name>
<feature type="transmembrane region" description="Helical" evidence="6">
    <location>
        <begin position="274"/>
        <end position="297"/>
    </location>
</feature>
<feature type="compositionally biased region" description="Low complexity" evidence="8">
    <location>
        <begin position="1152"/>
        <end position="1161"/>
    </location>
</feature>
<dbReference type="GO" id="GO:0006528">
    <property type="term" value="P:asparagine metabolic process"/>
    <property type="evidence" value="ECO:0007669"/>
    <property type="project" value="TreeGrafter"/>
</dbReference>
<keyword evidence="6" id="KW-0256">Endoplasmic reticulum</keyword>
<comment type="similarity">
    <text evidence="1">Belongs to the tRNA-intron endonuclease family.</text>
</comment>
<evidence type="ECO:0000256" key="6">
    <source>
        <dbReference type="RuleBase" id="RU368094"/>
    </source>
</evidence>
<sequence length="2088" mass="236823">MTERSPSLNDPFHFINERQVDNISLEFFYKPHTITALACSIILLFIWAFTRSDSALEKNIWNGLQAVLFMFIMISLICFPNGPFTRPHPALWRIVFGLSVFYLMSLQFLLFQNFNDVKAILRWLDPERLNKMKLEEKEYAVNCSQVNATRIWSQLDIFAAGHFCGWAMKAMLVRHYGICWYISVSWEITEIAFSHLLPNFQECWWDAIILDILLCNGLGIWVGMVVCRKLEMRNYHWESIRQIRGTGGKLKRAALQFTPASWTTVRWMDPNCTYMRIIAVWILVVIWQVTELNTFFIKHIFAIDTSHPLVIFRLFLIALIVAPTIRQYYKYVTDPNCTRVGTQLWVFCAITLTEAILCIKFSRELFAQTQLLLLCIWLLVLLFGTVVCVYLCIAWASRSRKDNTIEHLRNEHRRIGCFMNMRISKTRNSLPLQITAEELIYLRNQTCCTVHVVDKSLLSNVAFEADIQKQLQFDRSGISLCQNQLIHDYNNLVKKITVGDIGQQSQSMKLMPVEKSTLVPGDVLSALKEQFYTTGGLKFGCHLLLYPGNPLCYHASHMFYYFRPDDRVMVKNLLTRCRLENKYGKKFVVAKSISCPIMFVALNIDGLFSDVEKTKEQLEEIRRKLDQAKRSCFIGESEVSVSNDEHNDILVPFRFRTNSRYQALSHPSRRFAFDKDRRQREASYRISRLKNFAPCLTEIGKSKVLHDGNISKLSNGSDDDPAELLSIVNKKSTKSLSNFPGTTKSTSVQPAIPIHLKPNQPSVSNCFQRNSLKDKRNEKIPVRRDVSSQTCPSSKSKTVSNLPDIDAIRRRYFREMKINDRQDDKRLSVQANEKGCQMNKKKTAEAAPANHTDKSSSAGIIRDCKQRHYNRDEIRKFIRDRHRKRLKEVAALHKVFQQTKATSPSSGQIPMVTSFGHPQDKQSLKLVVDQIRKRYDGYLNNNLNHIPIIGNAQQPVSQERINKDAEMQTDAIVIKAREIGKKFRRIKDVNINESLEKVVVDDETSGQERLALKMTDFTGDSSSTESGNKFSEKLASSTSTENVEEFEQRTPPELRSAKITEVVSSSSVVEEYESAVPNSSSTSSVSVSTQRQTTASDSSVSRDIANQYSASISKKQSPVAANSIPMTSGRETKHTRATESEVSEIPSETSCSNNANNNASSVHSGGKPKDTSVKNVSHNSWSTEEEVFGKDLVKGSKSLYRQAEVVDNNDELERWSRIHMKALRNYFQMQIALLHAEKKMNPENRAKLFDQKISTLQRIMEDENRTLRQSVVSVIDEVGSVLYSYIVVLEYEKASSSSKKRSSDRVKCSGTVERWTRSSESSTAEESENRQTMWYAATTQQHQQAEQQQESGNDVSTASSSSSLLSFGRGELDARIRALRSELKAKKETARRLAMEYKQKSREQMAVHERSLRKQIEIYENSIAKTEKHLAELESGEQKNLRRSQSPKICSPRSSPRKSTPEALSARSDSVISFIAPSLPADTDRPSDLEKPVGSSQLLLSKQAKIVELEEDSLEKDQVNSAEGGQQRQYYSSATTAASFEAISPRRIHRQSSADSTIITRCSSKPEVPRLELLNEELDNVGQGANSENALTDSRHAASLGQHFEDPGSQAILSASSDVLIPTSETELSSIVDTCARSLYKQLVAGEPLCQTRKPAELYFVGCDKAPSALLSPTRPHQDSDRVFRDFLFDLCREIGVDQFDKSNTGVKWKLPRPRPVQAAAFHLQHPDSEQHFLKTVVAEAGRLLQAGNATPDRRRLDAVSRRAWDAVEQAALLEMFDEEPAWCVFDYEEELLLKKASSEAAEQMFSSFRLALIQNLVSADKNENLLRIGEKIAEAARNGAKLVVLPECFNSPFGNEYFPIYAESLQDGPTVKQLSNFAKQNDIYIIGGSMPESGNGATIYNCCPLFNRQGNLVGKYHKMHLFDVDIPNKLQFKESDVITPGKQPVIFRTEFCNIGIGICYDVRFFELAYMYNEEDCKLLVYPSAFSKTTGPLHWELLARSRAAESQCYVAMCSPARDETCTYPAWGYSVVTNPLGEIVCMANESEEIIYADLNLQLVDDVRTNMPLMKHRRYDIYRTTFSAPVKYCG</sequence>
<dbReference type="InterPro" id="IPR045254">
    <property type="entry name" value="Nit1/2_C-N_Hydrolase"/>
</dbReference>
<comment type="similarity">
    <text evidence="6">Belongs to the phosphatidyl serine synthase family.</text>
</comment>
<dbReference type="InterPro" id="IPR036167">
    <property type="entry name" value="tRNA_intron_Endo_cat-like_sf"/>
</dbReference>
<keyword evidence="6" id="KW-1133">Transmembrane helix</keyword>
<evidence type="ECO:0000256" key="8">
    <source>
        <dbReference type="SAM" id="MobiDB-lite"/>
    </source>
</evidence>
<feature type="region of interest" description="Disordered" evidence="8">
    <location>
        <begin position="833"/>
        <end position="859"/>
    </location>
</feature>
<feature type="transmembrane region" description="Helical" evidence="6">
    <location>
        <begin position="61"/>
        <end position="84"/>
    </location>
</feature>
<evidence type="ECO:0000313" key="11">
    <source>
        <dbReference type="Proteomes" id="UP000243006"/>
    </source>
</evidence>
<dbReference type="InterPro" id="IPR011856">
    <property type="entry name" value="tRNA_endonuc-like_dom_sf"/>
</dbReference>
<evidence type="ECO:0000256" key="5">
    <source>
        <dbReference type="ARBA" id="ARBA00048745"/>
    </source>
</evidence>
<feature type="compositionally biased region" description="Polar residues" evidence="8">
    <location>
        <begin position="1018"/>
        <end position="1041"/>
    </location>
</feature>
<dbReference type="EC" id="2.7.8.29" evidence="6"/>
<feature type="region of interest" description="Disordered" evidence="8">
    <location>
        <begin position="1013"/>
        <end position="1054"/>
    </location>
</feature>
<feature type="transmembrane region" description="Helical" evidence="6">
    <location>
        <begin position="178"/>
        <end position="198"/>
    </location>
</feature>
<comment type="catalytic activity">
    <reaction evidence="5">
        <text>2-oxosuccinamate + H2O = oxaloacetate + NH4(+)</text>
        <dbReference type="Rhea" id="RHEA:59412"/>
        <dbReference type="ChEBI" id="CHEBI:15377"/>
        <dbReference type="ChEBI" id="CHEBI:16452"/>
        <dbReference type="ChEBI" id="CHEBI:28938"/>
        <dbReference type="ChEBI" id="CHEBI:57735"/>
        <dbReference type="EC" id="3.5.1.3"/>
    </reaction>
    <physiologicalReaction direction="left-to-right" evidence="5">
        <dbReference type="Rhea" id="RHEA:59413"/>
    </physiologicalReaction>
</comment>
<dbReference type="CDD" id="cd22363">
    <property type="entry name" value="tRNA-intron_lyase_C"/>
    <property type="match status" value="1"/>
</dbReference>
<dbReference type="PANTHER" id="PTHR23088">
    <property type="entry name" value="NITRILASE-RELATED"/>
    <property type="match status" value="1"/>
</dbReference>
<dbReference type="Gene3D" id="3.40.1350.10">
    <property type="match status" value="1"/>
</dbReference>
<feature type="transmembrane region" description="Helical" evidence="6">
    <location>
        <begin position="371"/>
        <end position="396"/>
    </location>
</feature>
<dbReference type="GO" id="GO:0006388">
    <property type="term" value="P:tRNA splicing, via endonucleolytic cleavage and ligation"/>
    <property type="evidence" value="ECO:0007669"/>
    <property type="project" value="InterPro"/>
</dbReference>
<dbReference type="Pfam" id="PF00795">
    <property type="entry name" value="CN_hydrolase"/>
    <property type="match status" value="1"/>
</dbReference>
<evidence type="ECO:0000313" key="10">
    <source>
        <dbReference type="EMBL" id="OUC42560.1"/>
    </source>
</evidence>
<feature type="transmembrane region" description="Helical" evidence="6">
    <location>
        <begin position="90"/>
        <end position="111"/>
    </location>
</feature>
<feature type="coiled-coil region" evidence="7">
    <location>
        <begin position="604"/>
        <end position="631"/>
    </location>
</feature>
<dbReference type="GO" id="GO:0050152">
    <property type="term" value="F:omega-amidase activity"/>
    <property type="evidence" value="ECO:0007669"/>
    <property type="project" value="UniProtKB-EC"/>
</dbReference>
<dbReference type="GO" id="GO:0005739">
    <property type="term" value="C:mitochondrion"/>
    <property type="evidence" value="ECO:0007669"/>
    <property type="project" value="TreeGrafter"/>
</dbReference>
<dbReference type="PANTHER" id="PTHR23088:SF30">
    <property type="entry name" value="OMEGA-AMIDASE NIT2"/>
    <property type="match status" value="1"/>
</dbReference>
<dbReference type="InterPro" id="IPR006677">
    <property type="entry name" value="tRNA_intron_Endonuc_cat-like"/>
</dbReference>
<dbReference type="InterPro" id="IPR003010">
    <property type="entry name" value="C-N_Hydrolase"/>
</dbReference>
<keyword evidence="6" id="KW-0443">Lipid metabolism</keyword>
<dbReference type="GO" id="GO:0005634">
    <property type="term" value="C:nucleus"/>
    <property type="evidence" value="ECO:0007669"/>
    <property type="project" value="UniProtKB-ARBA"/>
</dbReference>
<comment type="function">
    <text evidence="6">Catalyzes a base-exchange reaction in which the polar head group of phosphatidylethanolamine (PE) is replaced by L-serine.</text>
</comment>
<feature type="domain" description="CN hydrolase" evidence="9">
    <location>
        <begin position="1809"/>
        <end position="2055"/>
    </location>
</feature>
<feature type="region of interest" description="Disordered" evidence="8">
    <location>
        <begin position="1071"/>
        <end position="1178"/>
    </location>
</feature>
<dbReference type="GO" id="GO:0006541">
    <property type="term" value="P:glutamine metabolic process"/>
    <property type="evidence" value="ECO:0007669"/>
    <property type="project" value="TreeGrafter"/>
</dbReference>
<evidence type="ECO:0000256" key="4">
    <source>
        <dbReference type="ARBA" id="ARBA00036637"/>
    </source>
</evidence>
<proteinExistence type="inferred from homology"/>
<evidence type="ECO:0000256" key="3">
    <source>
        <dbReference type="ARBA" id="ARBA00034031"/>
    </source>
</evidence>
<evidence type="ECO:0000259" key="9">
    <source>
        <dbReference type="PROSITE" id="PS50263"/>
    </source>
</evidence>
<gene>
    <name evidence="10" type="ORF">D917_02836</name>
</gene>
<dbReference type="GO" id="GO:0000213">
    <property type="term" value="F:tRNA-intron lyase activity"/>
    <property type="evidence" value="ECO:0007669"/>
    <property type="project" value="UniProtKB-EC"/>
</dbReference>
<feature type="compositionally biased region" description="Low complexity" evidence="8">
    <location>
        <begin position="1336"/>
        <end position="1350"/>
    </location>
</feature>
<feature type="compositionally biased region" description="Low complexity" evidence="8">
    <location>
        <begin position="1071"/>
        <end position="1089"/>
    </location>
</feature>
<dbReference type="GO" id="GO:0003676">
    <property type="term" value="F:nucleic acid binding"/>
    <property type="evidence" value="ECO:0007669"/>
    <property type="project" value="InterPro"/>
</dbReference>
<comment type="catalytic activity">
    <reaction evidence="4">
        <text>2-oxoglutaramate + H2O = 2-oxoglutarate + NH4(+)</text>
        <dbReference type="Rhea" id="RHEA:32963"/>
        <dbReference type="ChEBI" id="CHEBI:15377"/>
        <dbReference type="ChEBI" id="CHEBI:16769"/>
        <dbReference type="ChEBI" id="CHEBI:16810"/>
        <dbReference type="ChEBI" id="CHEBI:28938"/>
        <dbReference type="EC" id="3.5.1.3"/>
    </reaction>
    <physiologicalReaction direction="left-to-right" evidence="4">
        <dbReference type="Rhea" id="RHEA:32964"/>
    </physiologicalReaction>
</comment>
<dbReference type="SUPFAM" id="SSF56317">
    <property type="entry name" value="Carbon-nitrogen hydrolase"/>
    <property type="match status" value="1"/>
</dbReference>
<accession>A0A1Y3ED03</accession>
<keyword evidence="7" id="KW-0175">Coiled coil</keyword>
<keyword evidence="6" id="KW-0812">Transmembrane</keyword>
<dbReference type="GO" id="GO:0006107">
    <property type="term" value="P:oxaloacetate metabolic process"/>
    <property type="evidence" value="ECO:0007669"/>
    <property type="project" value="TreeGrafter"/>
</dbReference>
<dbReference type="GO" id="GO:0005789">
    <property type="term" value="C:endoplasmic reticulum membrane"/>
    <property type="evidence" value="ECO:0007669"/>
    <property type="project" value="UniProtKB-SubCell"/>
</dbReference>
<keyword evidence="6" id="KW-0808">Transferase</keyword>
<comment type="caution">
    <text evidence="10">The sequence shown here is derived from an EMBL/GenBank/DDBJ whole genome shotgun (WGS) entry which is preliminary data.</text>
</comment>
<dbReference type="GO" id="GO:0006659">
    <property type="term" value="P:phosphatidylserine biosynthetic process"/>
    <property type="evidence" value="ECO:0007669"/>
    <property type="project" value="UniProtKB-UniRule"/>
</dbReference>
<dbReference type="InterPro" id="IPR036526">
    <property type="entry name" value="C-N_Hydrolase_sf"/>
</dbReference>
<keyword evidence="6" id="KW-0594">Phospholipid biosynthesis</keyword>
<feature type="compositionally biased region" description="Basic and acidic residues" evidence="8">
    <location>
        <begin position="1130"/>
        <end position="1139"/>
    </location>
</feature>
<dbReference type="EMBL" id="LVZM01017372">
    <property type="protein sequence ID" value="OUC42560.1"/>
    <property type="molecule type" value="Genomic_DNA"/>
</dbReference>
<feature type="region of interest" description="Disordered" evidence="8">
    <location>
        <begin position="1433"/>
        <end position="1466"/>
    </location>
</feature>
<evidence type="ECO:0000256" key="2">
    <source>
        <dbReference type="ARBA" id="ARBA00022801"/>
    </source>
</evidence>
<evidence type="ECO:0000256" key="1">
    <source>
        <dbReference type="ARBA" id="ARBA00008078"/>
    </source>
</evidence>
<dbReference type="InterPro" id="IPR004277">
    <property type="entry name" value="PSS"/>
</dbReference>
<feature type="compositionally biased region" description="Polar residues" evidence="8">
    <location>
        <begin position="1090"/>
        <end position="1126"/>
    </location>
</feature>
<keyword evidence="6" id="KW-1208">Phospholipid metabolism</keyword>
<keyword evidence="6" id="KW-0472">Membrane</keyword>
<feature type="region of interest" description="Disordered" evidence="8">
    <location>
        <begin position="1299"/>
        <end position="1363"/>
    </location>
</feature>
<feature type="transmembrane region" description="Helical" evidence="6">
    <location>
        <begin position="309"/>
        <end position="329"/>
    </location>
</feature>